<evidence type="ECO:0000256" key="2">
    <source>
        <dbReference type="ARBA" id="ARBA00022692"/>
    </source>
</evidence>
<feature type="transmembrane region" description="Helical" evidence="5">
    <location>
        <begin position="24"/>
        <end position="43"/>
    </location>
</feature>
<accession>A0A6J5ZNP4</accession>
<sequence length="247" mass="26687">MSDTALAWRQYRLERKMFWRNPTAAFFSFVLPLIFLFLFGAVFSGNQANLNVLIPGIAGLSVMATTFNALATQMTFLREQGVLKRVRGTPLPGTSYLSGIIGSAATNAVIQILIIIVAGKLFFGLGWPKNWAELAIFTVLGVACFASMGVAFSHVIPNFEAAPAYTNLVFLPMIFISGVFFDVDNVPTFLRDIANALPLVHVINGISAALVTGAPLTDHLSDLAVVAVWTLACVILAVRGFSWSARD</sequence>
<feature type="transmembrane region" description="Helical" evidence="5">
    <location>
        <begin position="162"/>
        <end position="181"/>
    </location>
</feature>
<organism evidence="7">
    <name type="scientific">freshwater metagenome</name>
    <dbReference type="NCBI Taxonomy" id="449393"/>
    <lineage>
        <taxon>unclassified sequences</taxon>
        <taxon>metagenomes</taxon>
        <taxon>ecological metagenomes</taxon>
    </lineage>
</organism>
<protein>
    <submittedName>
        <fullName evidence="7">Unannotated protein</fullName>
    </submittedName>
</protein>
<name>A0A6J5ZNP4_9ZZZZ</name>
<feature type="transmembrane region" description="Helical" evidence="5">
    <location>
        <begin position="223"/>
        <end position="241"/>
    </location>
</feature>
<feature type="transmembrane region" description="Helical" evidence="5">
    <location>
        <begin position="96"/>
        <end position="122"/>
    </location>
</feature>
<dbReference type="InterPro" id="IPR047817">
    <property type="entry name" value="ABC2_TM_bact-type"/>
</dbReference>
<dbReference type="Pfam" id="PF01061">
    <property type="entry name" value="ABC2_membrane"/>
    <property type="match status" value="1"/>
</dbReference>
<feature type="domain" description="ABC transmembrane type-2" evidence="6">
    <location>
        <begin position="19"/>
        <end position="244"/>
    </location>
</feature>
<feature type="transmembrane region" description="Helical" evidence="5">
    <location>
        <begin position="134"/>
        <end position="156"/>
    </location>
</feature>
<evidence type="ECO:0000313" key="7">
    <source>
        <dbReference type="EMBL" id="CAB4342842.1"/>
    </source>
</evidence>
<dbReference type="PANTHER" id="PTHR43229">
    <property type="entry name" value="NODULATION PROTEIN J"/>
    <property type="match status" value="1"/>
</dbReference>
<evidence type="ECO:0000259" key="6">
    <source>
        <dbReference type="PROSITE" id="PS51012"/>
    </source>
</evidence>
<dbReference type="PRINTS" id="PR00164">
    <property type="entry name" value="ABC2TRNSPORT"/>
</dbReference>
<evidence type="ECO:0000256" key="3">
    <source>
        <dbReference type="ARBA" id="ARBA00022989"/>
    </source>
</evidence>
<dbReference type="GO" id="GO:0140359">
    <property type="term" value="F:ABC-type transporter activity"/>
    <property type="evidence" value="ECO:0007669"/>
    <property type="project" value="InterPro"/>
</dbReference>
<feature type="transmembrane region" description="Helical" evidence="5">
    <location>
        <begin position="50"/>
        <end position="76"/>
    </location>
</feature>
<dbReference type="EMBL" id="CAESAO010000052">
    <property type="protein sequence ID" value="CAB4342842.1"/>
    <property type="molecule type" value="Genomic_DNA"/>
</dbReference>
<reference evidence="7" key="1">
    <citation type="submission" date="2020-05" db="EMBL/GenBank/DDBJ databases">
        <authorList>
            <person name="Chiriac C."/>
            <person name="Salcher M."/>
            <person name="Ghai R."/>
            <person name="Kavagutti S V."/>
        </authorList>
    </citation>
    <scope>NUCLEOTIDE SEQUENCE</scope>
</reference>
<dbReference type="AlphaFoldDB" id="A0A6J5ZNP4"/>
<dbReference type="InterPro" id="IPR000412">
    <property type="entry name" value="ABC_2_transport"/>
</dbReference>
<evidence type="ECO:0000256" key="1">
    <source>
        <dbReference type="ARBA" id="ARBA00004141"/>
    </source>
</evidence>
<dbReference type="PIRSF" id="PIRSF006648">
    <property type="entry name" value="DrrB"/>
    <property type="match status" value="1"/>
</dbReference>
<evidence type="ECO:0000256" key="5">
    <source>
        <dbReference type="SAM" id="Phobius"/>
    </source>
</evidence>
<keyword evidence="3 5" id="KW-1133">Transmembrane helix</keyword>
<dbReference type="InterPro" id="IPR051784">
    <property type="entry name" value="Nod_factor_ABC_transporter"/>
</dbReference>
<dbReference type="GO" id="GO:0043190">
    <property type="term" value="C:ATP-binding cassette (ABC) transporter complex"/>
    <property type="evidence" value="ECO:0007669"/>
    <property type="project" value="InterPro"/>
</dbReference>
<dbReference type="InterPro" id="IPR013525">
    <property type="entry name" value="ABC2_TM"/>
</dbReference>
<gene>
    <name evidence="7" type="ORF">UFOPK3522_00765</name>
</gene>
<keyword evidence="4 5" id="KW-0472">Membrane</keyword>
<comment type="subcellular location">
    <subcellularLocation>
        <location evidence="1">Membrane</location>
        <topology evidence="1">Multi-pass membrane protein</topology>
    </subcellularLocation>
</comment>
<evidence type="ECO:0000256" key="4">
    <source>
        <dbReference type="ARBA" id="ARBA00023136"/>
    </source>
</evidence>
<dbReference type="PANTHER" id="PTHR43229:SF2">
    <property type="entry name" value="NODULATION PROTEIN J"/>
    <property type="match status" value="1"/>
</dbReference>
<proteinExistence type="predicted"/>
<keyword evidence="2 5" id="KW-0812">Transmembrane</keyword>
<dbReference type="PROSITE" id="PS51012">
    <property type="entry name" value="ABC_TM2"/>
    <property type="match status" value="1"/>
</dbReference>